<evidence type="ECO:0000256" key="1">
    <source>
        <dbReference type="SAM" id="MobiDB-lite"/>
    </source>
</evidence>
<gene>
    <name evidence="3" type="ORF">FA13DRAFT_1781522</name>
</gene>
<reference evidence="3 4" key="1">
    <citation type="journal article" date="2019" name="Nat. Ecol. Evol.">
        <title>Megaphylogeny resolves global patterns of mushroom evolution.</title>
        <authorList>
            <person name="Varga T."/>
            <person name="Krizsan K."/>
            <person name="Foldi C."/>
            <person name="Dima B."/>
            <person name="Sanchez-Garcia M."/>
            <person name="Sanchez-Ramirez S."/>
            <person name="Szollosi G.J."/>
            <person name="Szarkandi J.G."/>
            <person name="Papp V."/>
            <person name="Albert L."/>
            <person name="Andreopoulos W."/>
            <person name="Angelini C."/>
            <person name="Antonin V."/>
            <person name="Barry K.W."/>
            <person name="Bougher N.L."/>
            <person name="Buchanan P."/>
            <person name="Buyck B."/>
            <person name="Bense V."/>
            <person name="Catcheside P."/>
            <person name="Chovatia M."/>
            <person name="Cooper J."/>
            <person name="Damon W."/>
            <person name="Desjardin D."/>
            <person name="Finy P."/>
            <person name="Geml J."/>
            <person name="Haridas S."/>
            <person name="Hughes K."/>
            <person name="Justo A."/>
            <person name="Karasinski D."/>
            <person name="Kautmanova I."/>
            <person name="Kiss B."/>
            <person name="Kocsube S."/>
            <person name="Kotiranta H."/>
            <person name="LaButti K.M."/>
            <person name="Lechner B.E."/>
            <person name="Liimatainen K."/>
            <person name="Lipzen A."/>
            <person name="Lukacs Z."/>
            <person name="Mihaltcheva S."/>
            <person name="Morgado L.N."/>
            <person name="Niskanen T."/>
            <person name="Noordeloos M.E."/>
            <person name="Ohm R.A."/>
            <person name="Ortiz-Santana B."/>
            <person name="Ovrebo C."/>
            <person name="Racz N."/>
            <person name="Riley R."/>
            <person name="Savchenko A."/>
            <person name="Shiryaev A."/>
            <person name="Soop K."/>
            <person name="Spirin V."/>
            <person name="Szebenyi C."/>
            <person name="Tomsovsky M."/>
            <person name="Tulloss R.E."/>
            <person name="Uehling J."/>
            <person name="Grigoriev I.V."/>
            <person name="Vagvolgyi C."/>
            <person name="Papp T."/>
            <person name="Martin F.M."/>
            <person name="Miettinen O."/>
            <person name="Hibbett D.S."/>
            <person name="Nagy L.G."/>
        </authorList>
    </citation>
    <scope>NUCLEOTIDE SEQUENCE [LARGE SCALE GENOMIC DNA]</scope>
    <source>
        <strain evidence="3 4">FP101781</strain>
    </source>
</reference>
<feature type="compositionally biased region" description="Basic and acidic residues" evidence="1">
    <location>
        <begin position="176"/>
        <end position="189"/>
    </location>
</feature>
<sequence>MSTTRRDGLRERPPPSSNTKPAAQGSKTRPLEVIQPSKPPQGPRKDAEQNKRPRADTGGQTEQRARGTSKAPRGVHGNSAPVASSKGRGREKQTEHAEKVPPSLVGGTSSNSNRPGGRATPPQRDVDDDEGEEEQFGAEDSGGEEGAPGIDANDFDDADLFGGMNRGPSGNQSRGMRPDLAPKPKEPDMGLRSSAEYLLASVPESNAPVSQEYDEGIQRSKLTKSQREKQSAERPRWSSDHNHSENEEYKCPPPRRHSGEVEIQSSDNEDALSDEEPDDRDITIRREKDQRYPTLKIQSPRVKAVLHRSFVLARGRLCFHSAYAPAEDPNRFFRQILQEAARDLRDSELAQVLKTNAAYGNALAHLVKARYTKSRLEIAEEAQVQARMAYRLSEKRDLKKRVEGLLSEDTFIYNVDESGRALATEPYRHPAIVAVLQSFFRDSKCIGQIFSTSFTSSIQEDDDVRSWEPEIPIPMLALSVAMLHAEISLWKYGRREMVKFDADSHFTAYDHHVKFLENLRNKYLPKYHRLMAYLYTQARDADSAGDGPNEDTGVLKSLDLDGMAE</sequence>
<evidence type="ECO:0000259" key="2">
    <source>
        <dbReference type="Pfam" id="PF20149"/>
    </source>
</evidence>
<proteinExistence type="predicted"/>
<name>A0A4Y7SAL7_COPMI</name>
<protein>
    <recommendedName>
        <fullName evidence="2">DUF6532 domain-containing protein</fullName>
    </recommendedName>
</protein>
<accession>A0A4Y7SAL7</accession>
<feature type="compositionally biased region" description="Basic and acidic residues" evidence="1">
    <location>
        <begin position="225"/>
        <end position="250"/>
    </location>
</feature>
<dbReference type="AlphaFoldDB" id="A0A4Y7SAL7"/>
<organism evidence="3 4">
    <name type="scientific">Coprinellus micaceus</name>
    <name type="common">Glistening ink-cap mushroom</name>
    <name type="synonym">Coprinus micaceus</name>
    <dbReference type="NCBI Taxonomy" id="71717"/>
    <lineage>
        <taxon>Eukaryota</taxon>
        <taxon>Fungi</taxon>
        <taxon>Dikarya</taxon>
        <taxon>Basidiomycota</taxon>
        <taxon>Agaricomycotina</taxon>
        <taxon>Agaricomycetes</taxon>
        <taxon>Agaricomycetidae</taxon>
        <taxon>Agaricales</taxon>
        <taxon>Agaricineae</taxon>
        <taxon>Psathyrellaceae</taxon>
        <taxon>Coprinellus</taxon>
    </lineage>
</organism>
<feature type="compositionally biased region" description="Basic and acidic residues" evidence="1">
    <location>
        <begin position="1"/>
        <end position="13"/>
    </location>
</feature>
<dbReference type="Proteomes" id="UP000298030">
    <property type="component" value="Unassembled WGS sequence"/>
</dbReference>
<evidence type="ECO:0000313" key="3">
    <source>
        <dbReference type="EMBL" id="TEB18345.1"/>
    </source>
</evidence>
<evidence type="ECO:0000313" key="4">
    <source>
        <dbReference type="Proteomes" id="UP000298030"/>
    </source>
</evidence>
<keyword evidence="4" id="KW-1185">Reference proteome</keyword>
<dbReference type="OrthoDB" id="3225557at2759"/>
<feature type="compositionally biased region" description="Basic and acidic residues" evidence="1">
    <location>
        <begin position="43"/>
        <end position="55"/>
    </location>
</feature>
<dbReference type="EMBL" id="QPFP01000267">
    <property type="protein sequence ID" value="TEB18345.1"/>
    <property type="molecule type" value="Genomic_DNA"/>
</dbReference>
<feature type="compositionally biased region" description="Acidic residues" evidence="1">
    <location>
        <begin position="126"/>
        <end position="143"/>
    </location>
</feature>
<feature type="domain" description="DUF6532" evidence="2">
    <location>
        <begin position="313"/>
        <end position="518"/>
    </location>
</feature>
<feature type="region of interest" description="Disordered" evidence="1">
    <location>
        <begin position="541"/>
        <end position="565"/>
    </location>
</feature>
<dbReference type="Pfam" id="PF20149">
    <property type="entry name" value="DUF6532"/>
    <property type="match status" value="1"/>
</dbReference>
<feature type="region of interest" description="Disordered" evidence="1">
    <location>
        <begin position="1"/>
        <end position="287"/>
    </location>
</feature>
<feature type="compositionally biased region" description="Basic and acidic residues" evidence="1">
    <location>
        <begin position="88"/>
        <end position="99"/>
    </location>
</feature>
<dbReference type="STRING" id="71717.A0A4Y7SAL7"/>
<feature type="compositionally biased region" description="Polar residues" evidence="1">
    <location>
        <begin position="17"/>
        <end position="27"/>
    </location>
</feature>
<dbReference type="InterPro" id="IPR045341">
    <property type="entry name" value="DUF6532"/>
</dbReference>
<comment type="caution">
    <text evidence="3">The sequence shown here is derived from an EMBL/GenBank/DDBJ whole genome shotgun (WGS) entry which is preliminary data.</text>
</comment>
<feature type="compositionally biased region" description="Acidic residues" evidence="1">
    <location>
        <begin position="267"/>
        <end position="279"/>
    </location>
</feature>